<feature type="transmembrane region" description="Helical" evidence="5">
    <location>
        <begin position="515"/>
        <end position="534"/>
    </location>
</feature>
<evidence type="ECO:0000256" key="3">
    <source>
        <dbReference type="ARBA" id="ARBA00022989"/>
    </source>
</evidence>
<feature type="transmembrane region" description="Helical" evidence="5">
    <location>
        <begin position="239"/>
        <end position="257"/>
    </location>
</feature>
<evidence type="ECO:0000256" key="5">
    <source>
        <dbReference type="RuleBase" id="RU363032"/>
    </source>
</evidence>
<feature type="transmembrane region" description="Helical" evidence="5">
    <location>
        <begin position="65"/>
        <end position="87"/>
    </location>
</feature>
<evidence type="ECO:0000259" key="6">
    <source>
        <dbReference type="PROSITE" id="PS50928"/>
    </source>
</evidence>
<feature type="transmembrane region" description="Helical" evidence="5">
    <location>
        <begin position="99"/>
        <end position="121"/>
    </location>
</feature>
<dbReference type="EMBL" id="JACZEP010000005">
    <property type="protein sequence ID" value="MBE1206044.1"/>
    <property type="molecule type" value="Genomic_DNA"/>
</dbReference>
<evidence type="ECO:0000256" key="4">
    <source>
        <dbReference type="ARBA" id="ARBA00023136"/>
    </source>
</evidence>
<keyword evidence="5" id="KW-0813">Transport</keyword>
<keyword evidence="8" id="KW-1185">Reference proteome</keyword>
<dbReference type="Pfam" id="PF00528">
    <property type="entry name" value="BPD_transp_1"/>
    <property type="match status" value="2"/>
</dbReference>
<organism evidence="7 8">
    <name type="scientific">Aminobacter carboxidus</name>
    <dbReference type="NCBI Taxonomy" id="376165"/>
    <lineage>
        <taxon>Bacteria</taxon>
        <taxon>Pseudomonadati</taxon>
        <taxon>Pseudomonadota</taxon>
        <taxon>Alphaproteobacteria</taxon>
        <taxon>Hyphomicrobiales</taxon>
        <taxon>Phyllobacteriaceae</taxon>
        <taxon>Aminobacter</taxon>
    </lineage>
</organism>
<evidence type="ECO:0000313" key="7">
    <source>
        <dbReference type="EMBL" id="MBE1206044.1"/>
    </source>
</evidence>
<sequence length="551" mass="60427">MSTDERLMRWICWAFVAFFLCAYLMPLAALFSKSLMTADGLFAGTANFATYLATPALGSSITNSLVLALAVSTISTVLAFAYAYALTRSCMPMKPLFRTLALFPLFAPTMMPAIALQYLLGNQGFAKWLLGGYSVYGAIGITIGHVVLIFPVALLILTTALRTADARLYEAAWSMRTSRFRIFWNVTLPGVRYGLLSAFTAGFTISITDFSVPKIIGGEFNVLATDIYKQVVGQQNFEMGAVAGVFLLIPAVLAFWADRYITRRQASTLGARTVPLQPKASLYGDGAALLYCSVIGGLSVLMVGTCVYASLVGFWPYDLSFSLAHYDFSSSSGQGWEVYVNSLVLALATAIIGTAIVFLGAYLVEKGQYNTAVRQIIHFSATLPMAIPGLVLGLSYIFFFSSPQNPLNFIYGTMAILVLSSVIHYYPVCHIIALTALKQIDPEFESVSASLRAPFYKTFFRVTVPISLPAILEISSYLFMHAMTTTSAVIFIYTTDTMLSSIAILNMEEFGYTQSAAALSVLIFLSSLSIRFVFDRLSRRLMLRTQRWRLA</sequence>
<feature type="domain" description="ABC transmembrane type-1" evidence="6">
    <location>
        <begin position="61"/>
        <end position="258"/>
    </location>
</feature>
<keyword evidence="2 5" id="KW-0812">Transmembrane</keyword>
<dbReference type="Gene3D" id="1.10.3720.10">
    <property type="entry name" value="MetI-like"/>
    <property type="match status" value="2"/>
</dbReference>
<feature type="transmembrane region" description="Helical" evidence="5">
    <location>
        <begin position="288"/>
        <end position="315"/>
    </location>
</feature>
<reference evidence="7 8" key="1">
    <citation type="submission" date="2020-09" db="EMBL/GenBank/DDBJ databases">
        <title>Draft Genome Sequence of Aminobacter carboxidus type strain DSM 1086, a soil Gram-negative carboxydobacterium.</title>
        <authorList>
            <person name="Turrini P."/>
            <person name="Tescari M."/>
            <person name="Artuso I."/>
            <person name="Lugli G.A."/>
            <person name="Frangipani E."/>
            <person name="Ventura M."/>
            <person name="Visca P."/>
        </authorList>
    </citation>
    <scope>NUCLEOTIDE SEQUENCE [LARGE SCALE GENOMIC DNA]</scope>
    <source>
        <strain evidence="7 8">DSM 1086</strain>
    </source>
</reference>
<accession>A0ABR9GR51</accession>
<evidence type="ECO:0000256" key="2">
    <source>
        <dbReference type="ARBA" id="ARBA00022692"/>
    </source>
</evidence>
<dbReference type="InterPro" id="IPR035906">
    <property type="entry name" value="MetI-like_sf"/>
</dbReference>
<keyword evidence="3 5" id="KW-1133">Transmembrane helix</keyword>
<comment type="similarity">
    <text evidence="5">Belongs to the binding-protein-dependent transport system permease family.</text>
</comment>
<feature type="transmembrane region" description="Helical" evidence="5">
    <location>
        <begin position="12"/>
        <end position="31"/>
    </location>
</feature>
<evidence type="ECO:0000313" key="8">
    <source>
        <dbReference type="Proteomes" id="UP000598227"/>
    </source>
</evidence>
<feature type="transmembrane region" description="Helical" evidence="5">
    <location>
        <begin position="182"/>
        <end position="205"/>
    </location>
</feature>
<proteinExistence type="inferred from homology"/>
<dbReference type="PROSITE" id="PS50928">
    <property type="entry name" value="ABC_TM1"/>
    <property type="match status" value="2"/>
</dbReference>
<feature type="transmembrane region" description="Helical" evidence="5">
    <location>
        <begin position="477"/>
        <end position="495"/>
    </location>
</feature>
<feature type="transmembrane region" description="Helical" evidence="5">
    <location>
        <begin position="133"/>
        <end position="161"/>
    </location>
</feature>
<feature type="domain" description="ABC transmembrane type-1" evidence="6">
    <location>
        <begin position="339"/>
        <end position="534"/>
    </location>
</feature>
<gene>
    <name evidence="7" type="ORF">IHE39_17245</name>
</gene>
<dbReference type="InterPro" id="IPR017664">
    <property type="entry name" value="AminoethylPonate_ABC_perm-1"/>
</dbReference>
<name>A0ABR9GR51_9HYPH</name>
<dbReference type="PANTHER" id="PTHR43496:SF1">
    <property type="entry name" value="POLYGALACTURONAN_RHAMNOGALACTURONAN TRANSPORT SYSTEM PERMEASE PROTEIN YTEP"/>
    <property type="match status" value="1"/>
</dbReference>
<feature type="transmembrane region" description="Helical" evidence="5">
    <location>
        <begin position="409"/>
        <end position="428"/>
    </location>
</feature>
<feature type="transmembrane region" description="Helical" evidence="5">
    <location>
        <begin position="376"/>
        <end position="397"/>
    </location>
</feature>
<dbReference type="NCBIfam" id="TIGR03262">
    <property type="entry name" value="PhnU2"/>
    <property type="match status" value="1"/>
</dbReference>
<dbReference type="InterPro" id="IPR000515">
    <property type="entry name" value="MetI-like"/>
</dbReference>
<dbReference type="SUPFAM" id="SSF161098">
    <property type="entry name" value="MetI-like"/>
    <property type="match status" value="2"/>
</dbReference>
<dbReference type="Proteomes" id="UP000598227">
    <property type="component" value="Unassembled WGS sequence"/>
</dbReference>
<comment type="subcellular location">
    <subcellularLocation>
        <location evidence="1 5">Cell membrane</location>
        <topology evidence="1 5">Multi-pass membrane protein</topology>
    </subcellularLocation>
</comment>
<feature type="transmembrane region" description="Helical" evidence="5">
    <location>
        <begin position="338"/>
        <end position="364"/>
    </location>
</feature>
<protein>
    <submittedName>
        <fullName evidence="7">2-aminoethylphosphonate ABC transporter permease subunit</fullName>
    </submittedName>
</protein>
<keyword evidence="4 5" id="KW-0472">Membrane</keyword>
<evidence type="ECO:0000256" key="1">
    <source>
        <dbReference type="ARBA" id="ARBA00004651"/>
    </source>
</evidence>
<dbReference type="CDD" id="cd06261">
    <property type="entry name" value="TM_PBP2"/>
    <property type="match status" value="2"/>
</dbReference>
<dbReference type="PANTHER" id="PTHR43496">
    <property type="entry name" value="PROTEIN LPLB"/>
    <property type="match status" value="1"/>
</dbReference>
<dbReference type="RefSeq" id="WP_192567327.1">
    <property type="nucleotide sequence ID" value="NZ_JACZEP010000005.1"/>
</dbReference>
<comment type="caution">
    <text evidence="7">The sequence shown here is derived from an EMBL/GenBank/DDBJ whole genome shotgun (WGS) entry which is preliminary data.</text>
</comment>